<feature type="signal peptide" evidence="6">
    <location>
        <begin position="1"/>
        <end position="19"/>
    </location>
</feature>
<dbReference type="InterPro" id="IPR008979">
    <property type="entry name" value="Galactose-bd-like_sf"/>
</dbReference>
<dbReference type="HOGENOM" id="CLU_1220436_0_0_1"/>
<evidence type="ECO:0000313" key="8">
    <source>
        <dbReference type="EMBL" id="ELQ75664.1"/>
    </source>
</evidence>
<dbReference type="SUPFAM" id="SSF49785">
    <property type="entry name" value="Galactose-binding domain-like"/>
    <property type="match status" value="1"/>
</dbReference>
<dbReference type="GO" id="GO:0005737">
    <property type="term" value="C:cytoplasm"/>
    <property type="evidence" value="ECO:0007669"/>
    <property type="project" value="TreeGrafter"/>
</dbReference>
<reference evidence="8 9" key="1">
    <citation type="journal article" date="2012" name="PLoS Pathog.">
        <title>The genome of the obligate intracellular parasite Trachipleistophora hominis: new insights into microsporidian genome dynamics and reductive evolution.</title>
        <authorList>
            <person name="Heinz E."/>
            <person name="Williams T.A."/>
            <person name="Nakjang S."/>
            <person name="Noel C.J."/>
            <person name="Swan D.C."/>
            <person name="Goldberg A.V."/>
            <person name="Harris S.R."/>
            <person name="Weinmaier T."/>
            <person name="Markert S."/>
            <person name="Becher D."/>
            <person name="Bernhardt J."/>
            <person name="Dagan T."/>
            <person name="Hacker C."/>
            <person name="Lucocq J.M."/>
            <person name="Schweder T."/>
            <person name="Rattei T."/>
            <person name="Hall N."/>
            <person name="Hirt R.P."/>
            <person name="Embley T.M."/>
        </authorList>
    </citation>
    <scope>NUCLEOTIDE SEQUENCE [LARGE SCALE GENOMIC DNA]</scope>
</reference>
<keyword evidence="4 5" id="KW-0472">Membrane</keyword>
<comment type="subcellular location">
    <subcellularLocation>
        <location evidence="1">Endomembrane system</location>
    </subcellularLocation>
</comment>
<dbReference type="OMA" id="EVKINCV"/>
<feature type="domain" description="SUN" evidence="7">
    <location>
        <begin position="1"/>
        <end position="154"/>
    </location>
</feature>
<dbReference type="Proteomes" id="UP000011185">
    <property type="component" value="Unassembled WGS sequence"/>
</dbReference>
<sequence length="227" mass="26044">MVLSGFIFLLFSLAACTRGCNYASSLCGAFIVYTSKNLDRADAILNPNSDHYAIGELMPTYIIVKLCNEVKINCVELLNKEYLSSFPRQIKFSTYIDGNWVSLGSFNCKFTREKQLFYIKNDVFTSILRIDVLNFIGKHSLFTITSLKVYGSTILENLKVNNMVYNRVFDLNNKLIRYEDKNDIDDIMKSIRVAKMLMEKSKIIFAGILGLTSLAVFYFIFKKSLQR</sequence>
<evidence type="ECO:0000256" key="3">
    <source>
        <dbReference type="ARBA" id="ARBA00022989"/>
    </source>
</evidence>
<evidence type="ECO:0000313" key="9">
    <source>
        <dbReference type="Proteomes" id="UP000011185"/>
    </source>
</evidence>
<keyword evidence="6" id="KW-0732">Signal</keyword>
<dbReference type="GO" id="GO:0012505">
    <property type="term" value="C:endomembrane system"/>
    <property type="evidence" value="ECO:0007669"/>
    <property type="project" value="UniProtKB-SubCell"/>
</dbReference>
<feature type="transmembrane region" description="Helical" evidence="5">
    <location>
        <begin position="203"/>
        <end position="221"/>
    </location>
</feature>
<organism evidence="8 9">
    <name type="scientific">Trachipleistophora hominis</name>
    <name type="common">Microsporidian parasite</name>
    <dbReference type="NCBI Taxonomy" id="72359"/>
    <lineage>
        <taxon>Eukaryota</taxon>
        <taxon>Fungi</taxon>
        <taxon>Fungi incertae sedis</taxon>
        <taxon>Microsporidia</taxon>
        <taxon>Pleistophoridae</taxon>
        <taxon>Trachipleistophora</taxon>
    </lineage>
</organism>
<dbReference type="AlphaFoldDB" id="L7JW87"/>
<dbReference type="PROSITE" id="PS51469">
    <property type="entry name" value="SUN"/>
    <property type="match status" value="1"/>
</dbReference>
<evidence type="ECO:0000256" key="4">
    <source>
        <dbReference type="ARBA" id="ARBA00023136"/>
    </source>
</evidence>
<gene>
    <name evidence="8" type="ORF">THOM_1336</name>
</gene>
<protein>
    <recommendedName>
        <fullName evidence="7">SUN domain-containing protein</fullName>
    </recommendedName>
</protein>
<evidence type="ECO:0000256" key="1">
    <source>
        <dbReference type="ARBA" id="ARBA00004308"/>
    </source>
</evidence>
<evidence type="ECO:0000256" key="6">
    <source>
        <dbReference type="SAM" id="SignalP"/>
    </source>
</evidence>
<evidence type="ECO:0000259" key="7">
    <source>
        <dbReference type="PROSITE" id="PS51469"/>
    </source>
</evidence>
<keyword evidence="2 5" id="KW-0812">Transmembrane</keyword>
<name>L7JW87_TRAHO</name>
<evidence type="ECO:0000256" key="2">
    <source>
        <dbReference type="ARBA" id="ARBA00022692"/>
    </source>
</evidence>
<proteinExistence type="predicted"/>
<dbReference type="InterPro" id="IPR012919">
    <property type="entry name" value="SUN_dom"/>
</dbReference>
<feature type="chain" id="PRO_5003979194" description="SUN domain-containing protein" evidence="6">
    <location>
        <begin position="20"/>
        <end position="227"/>
    </location>
</feature>
<dbReference type="Pfam" id="PF07738">
    <property type="entry name" value="Sad1_UNC"/>
    <property type="match status" value="1"/>
</dbReference>
<dbReference type="PANTHER" id="PTHR12953:SF0">
    <property type="entry name" value="SUN DOMAIN-CONTAINING OSSIFICATION FACTOR"/>
    <property type="match status" value="1"/>
</dbReference>
<evidence type="ECO:0000256" key="5">
    <source>
        <dbReference type="SAM" id="Phobius"/>
    </source>
</evidence>
<dbReference type="VEuPathDB" id="MicrosporidiaDB:THOM_1336"/>
<dbReference type="InParanoid" id="L7JW87"/>
<dbReference type="InterPro" id="IPR045120">
    <property type="entry name" value="Suco/Slp1-like"/>
</dbReference>
<dbReference type="PANTHER" id="PTHR12953">
    <property type="entry name" value="MEMBRANE PROTEIN CH1 RELATED"/>
    <property type="match status" value="1"/>
</dbReference>
<dbReference type="GO" id="GO:0016020">
    <property type="term" value="C:membrane"/>
    <property type="evidence" value="ECO:0007669"/>
    <property type="project" value="InterPro"/>
</dbReference>
<keyword evidence="3 5" id="KW-1133">Transmembrane helix</keyword>
<keyword evidence="9" id="KW-1185">Reference proteome</keyword>
<dbReference type="GO" id="GO:0034975">
    <property type="term" value="P:protein folding in endoplasmic reticulum"/>
    <property type="evidence" value="ECO:0007669"/>
    <property type="project" value="TreeGrafter"/>
</dbReference>
<dbReference type="EMBL" id="JH993935">
    <property type="protein sequence ID" value="ELQ75664.1"/>
    <property type="molecule type" value="Genomic_DNA"/>
</dbReference>
<dbReference type="OrthoDB" id="266334at2759"/>
<accession>L7JW87</accession>